<reference evidence="2" key="2">
    <citation type="submission" date="2015-01" db="EMBL/GenBank/DDBJ databases">
        <title>Evolutionary Origins and Diversification of the Mycorrhizal Mutualists.</title>
        <authorList>
            <consortium name="DOE Joint Genome Institute"/>
            <consortium name="Mycorrhizal Genomics Consortium"/>
            <person name="Kohler A."/>
            <person name="Kuo A."/>
            <person name="Nagy L.G."/>
            <person name="Floudas D."/>
            <person name="Copeland A."/>
            <person name="Barry K.W."/>
            <person name="Cichocki N."/>
            <person name="Veneault-Fourrey C."/>
            <person name="LaButti K."/>
            <person name="Lindquist E.A."/>
            <person name="Lipzen A."/>
            <person name="Lundell T."/>
            <person name="Morin E."/>
            <person name="Murat C."/>
            <person name="Riley R."/>
            <person name="Ohm R."/>
            <person name="Sun H."/>
            <person name="Tunlid A."/>
            <person name="Henrissat B."/>
            <person name="Grigoriev I.V."/>
            <person name="Hibbett D.S."/>
            <person name="Martin F."/>
        </authorList>
    </citation>
    <scope>NUCLEOTIDE SEQUENCE [LARGE SCALE GENOMIC DNA]</scope>
    <source>
        <strain evidence="2">Foug A</strain>
    </source>
</reference>
<protein>
    <submittedName>
        <fullName evidence="1">Uncharacterized protein</fullName>
    </submittedName>
</protein>
<proteinExistence type="predicted"/>
<dbReference type="InParanoid" id="A0A0C2YR71"/>
<evidence type="ECO:0000313" key="2">
    <source>
        <dbReference type="Proteomes" id="UP000053989"/>
    </source>
</evidence>
<gene>
    <name evidence="1" type="ORF">SCLCIDRAFT_572942</name>
</gene>
<evidence type="ECO:0000313" key="1">
    <source>
        <dbReference type="EMBL" id="KIM52238.1"/>
    </source>
</evidence>
<organism evidence="1 2">
    <name type="scientific">Scleroderma citrinum Foug A</name>
    <dbReference type="NCBI Taxonomy" id="1036808"/>
    <lineage>
        <taxon>Eukaryota</taxon>
        <taxon>Fungi</taxon>
        <taxon>Dikarya</taxon>
        <taxon>Basidiomycota</taxon>
        <taxon>Agaricomycotina</taxon>
        <taxon>Agaricomycetes</taxon>
        <taxon>Agaricomycetidae</taxon>
        <taxon>Boletales</taxon>
        <taxon>Sclerodermatineae</taxon>
        <taxon>Sclerodermataceae</taxon>
        <taxon>Scleroderma</taxon>
    </lineage>
</organism>
<keyword evidence="2" id="KW-1185">Reference proteome</keyword>
<dbReference type="AlphaFoldDB" id="A0A0C2YR71"/>
<dbReference type="HOGENOM" id="CLU_2374028_0_0_1"/>
<accession>A0A0C2YR71</accession>
<dbReference type="EMBL" id="KN822218">
    <property type="protein sequence ID" value="KIM52238.1"/>
    <property type="molecule type" value="Genomic_DNA"/>
</dbReference>
<reference evidence="1 2" key="1">
    <citation type="submission" date="2014-04" db="EMBL/GenBank/DDBJ databases">
        <authorList>
            <consortium name="DOE Joint Genome Institute"/>
            <person name="Kuo A."/>
            <person name="Kohler A."/>
            <person name="Nagy L.G."/>
            <person name="Floudas D."/>
            <person name="Copeland A."/>
            <person name="Barry K.W."/>
            <person name="Cichocki N."/>
            <person name="Veneault-Fourrey C."/>
            <person name="LaButti K."/>
            <person name="Lindquist E.A."/>
            <person name="Lipzen A."/>
            <person name="Lundell T."/>
            <person name="Morin E."/>
            <person name="Murat C."/>
            <person name="Sun H."/>
            <person name="Tunlid A."/>
            <person name="Henrissat B."/>
            <person name="Grigoriev I.V."/>
            <person name="Hibbett D.S."/>
            <person name="Martin F."/>
            <person name="Nordberg H.P."/>
            <person name="Cantor M.N."/>
            <person name="Hua S.X."/>
        </authorList>
    </citation>
    <scope>NUCLEOTIDE SEQUENCE [LARGE SCALE GENOMIC DNA]</scope>
    <source>
        <strain evidence="1 2">Foug A</strain>
    </source>
</reference>
<dbReference type="Proteomes" id="UP000053989">
    <property type="component" value="Unassembled WGS sequence"/>
</dbReference>
<name>A0A0C2YR71_9AGAM</name>
<sequence>MVQAILTARSAPFGLFRSHWTRTGWMEVATFSTRRRRNANLVGFKFHCPPASIAPIPNNHPSYHCPDHSQTIISVLILPFRKIQRPIGRCHARIP</sequence>